<dbReference type="AlphaFoldDB" id="A0A433MT64"/>
<dbReference type="Proteomes" id="UP000281118">
    <property type="component" value="Unassembled WGS sequence"/>
</dbReference>
<dbReference type="OrthoDB" id="8851894at2"/>
<accession>A0A433MT64</accession>
<evidence type="ECO:0000313" key="2">
    <source>
        <dbReference type="Proteomes" id="UP000281118"/>
    </source>
</evidence>
<proteinExistence type="predicted"/>
<reference evidence="1 2" key="1">
    <citation type="submission" date="2018-12" db="EMBL/GenBank/DDBJ databases">
        <title>The genome sequences of Variovorax guangxiensis DSM 27352.</title>
        <authorList>
            <person name="Gao J."/>
            <person name="Sun J."/>
        </authorList>
    </citation>
    <scope>NUCLEOTIDE SEQUENCE [LARGE SCALE GENOMIC DNA]</scope>
    <source>
        <strain evidence="1 2">DSM 27352</strain>
    </source>
</reference>
<gene>
    <name evidence="1" type="ORF">EJP67_28875</name>
</gene>
<dbReference type="EMBL" id="RXFT01000017">
    <property type="protein sequence ID" value="RUR71075.1"/>
    <property type="molecule type" value="Genomic_DNA"/>
</dbReference>
<protein>
    <submittedName>
        <fullName evidence="1">Uncharacterized protein</fullName>
    </submittedName>
</protein>
<dbReference type="RefSeq" id="WP_126025158.1">
    <property type="nucleotide sequence ID" value="NZ_RXFT01000017.1"/>
</dbReference>
<evidence type="ECO:0000313" key="1">
    <source>
        <dbReference type="EMBL" id="RUR71075.1"/>
    </source>
</evidence>
<organism evidence="1 2">
    <name type="scientific">Variovorax guangxiensis</name>
    <dbReference type="NCBI Taxonomy" id="1775474"/>
    <lineage>
        <taxon>Bacteria</taxon>
        <taxon>Pseudomonadati</taxon>
        <taxon>Pseudomonadota</taxon>
        <taxon>Betaproteobacteria</taxon>
        <taxon>Burkholderiales</taxon>
        <taxon>Comamonadaceae</taxon>
        <taxon>Variovorax</taxon>
    </lineage>
</organism>
<comment type="caution">
    <text evidence="1">The sequence shown here is derived from an EMBL/GenBank/DDBJ whole genome shotgun (WGS) entry which is preliminary data.</text>
</comment>
<sequence length="225" mass="24476">MPMMPTQYLLLCLADHQLTSQESERHGGSRDRYVRCLNIGGRWAVHGTRQSPLLVWHTVQAGEAQAAAERSAKARGRPVVVLSRSDSGWVEGREIQVFTPAFEPALLGHTAQSEARARRLRTEVDKLEAFCLVVRQASAARNHAEFAEISRAAGKALHAKFGGGSIVSASAWLTGRKGQEALQSVLTGEVELGGPLSMQEIAETIALAQEAQRLQQQAENSTSRQ</sequence>
<name>A0A433MT64_9BURK</name>